<protein>
    <submittedName>
        <fullName evidence="3">HEAT repeat containing protein</fullName>
    </submittedName>
</protein>
<comment type="caution">
    <text evidence="3">The sequence shown here is derived from an EMBL/GenBank/DDBJ whole genome shotgun (WGS) entry which is preliminary data.</text>
</comment>
<feature type="region of interest" description="Disordered" evidence="1">
    <location>
        <begin position="1894"/>
        <end position="1926"/>
    </location>
</feature>
<dbReference type="Pfam" id="PF20416">
    <property type="entry name" value="UTP20"/>
    <property type="match status" value="1"/>
</dbReference>
<keyword evidence="4" id="KW-1185">Reference proteome</keyword>
<evidence type="ECO:0000256" key="1">
    <source>
        <dbReference type="SAM" id="MobiDB-lite"/>
    </source>
</evidence>
<accession>A0AAV4LWA8</accession>
<dbReference type="InterPro" id="IPR052575">
    <property type="entry name" value="SSU_processome_comp_20"/>
</dbReference>
<proteinExistence type="predicted"/>
<evidence type="ECO:0000313" key="3">
    <source>
        <dbReference type="EMBL" id="GIX63927.1"/>
    </source>
</evidence>
<dbReference type="GeneID" id="94195408"/>
<name>A0AAV4LWA8_BABCB</name>
<dbReference type="PANTHER" id="PTHR17695">
    <property type="entry name" value="SMALL SUBUNIT PROCESSOME COMPONENT 20 HOMOLOG"/>
    <property type="match status" value="1"/>
</dbReference>
<gene>
    <name evidence="3" type="ORF">BcabD6B2_33620</name>
</gene>
<feature type="region of interest" description="Disordered" evidence="1">
    <location>
        <begin position="2596"/>
        <end position="2621"/>
    </location>
</feature>
<feature type="domain" description="U3 small nucleolar RNA-associated protein 20" evidence="2">
    <location>
        <begin position="1640"/>
        <end position="1840"/>
    </location>
</feature>
<dbReference type="SUPFAM" id="SSF48371">
    <property type="entry name" value="ARM repeat"/>
    <property type="match status" value="3"/>
</dbReference>
<dbReference type="GO" id="GO:0032040">
    <property type="term" value="C:small-subunit processome"/>
    <property type="evidence" value="ECO:0007669"/>
    <property type="project" value="TreeGrafter"/>
</dbReference>
<dbReference type="RefSeq" id="XP_067715996.1">
    <property type="nucleotide sequence ID" value="XM_067859895.1"/>
</dbReference>
<feature type="compositionally biased region" description="Basic residues" evidence="1">
    <location>
        <begin position="2610"/>
        <end position="2621"/>
    </location>
</feature>
<dbReference type="PANTHER" id="PTHR17695:SF11">
    <property type="entry name" value="SMALL SUBUNIT PROCESSOME COMPONENT 20 HOMOLOG"/>
    <property type="match status" value="1"/>
</dbReference>
<dbReference type="EMBL" id="BPLF01000003">
    <property type="protein sequence ID" value="GIX63927.1"/>
    <property type="molecule type" value="Genomic_DNA"/>
</dbReference>
<evidence type="ECO:0000259" key="2">
    <source>
        <dbReference type="Pfam" id="PF20416"/>
    </source>
</evidence>
<organism evidence="3 4">
    <name type="scientific">Babesia caballi</name>
    <dbReference type="NCBI Taxonomy" id="5871"/>
    <lineage>
        <taxon>Eukaryota</taxon>
        <taxon>Sar</taxon>
        <taxon>Alveolata</taxon>
        <taxon>Apicomplexa</taxon>
        <taxon>Aconoidasida</taxon>
        <taxon>Piroplasmida</taxon>
        <taxon>Babesiidae</taxon>
        <taxon>Babesia</taxon>
    </lineage>
</organism>
<dbReference type="InterPro" id="IPR016024">
    <property type="entry name" value="ARM-type_fold"/>
</dbReference>
<evidence type="ECO:0000313" key="4">
    <source>
        <dbReference type="Proteomes" id="UP001497744"/>
    </source>
</evidence>
<dbReference type="Proteomes" id="UP001497744">
    <property type="component" value="Unassembled WGS sequence"/>
</dbReference>
<dbReference type="GO" id="GO:0030686">
    <property type="term" value="C:90S preribosome"/>
    <property type="evidence" value="ECO:0007669"/>
    <property type="project" value="TreeGrafter"/>
</dbReference>
<sequence>MTNRGKFKFESASKRARSLRASAFSDIGTIVRTDGPIEERRFFIQNLRNTLRCKDLIKHKQSLKEILNKCPVLSDGAFTDEFPFTSWSILAVGNLLQCARSASSLELTHLCKLLAIFFKDYGDQDCVVVPFTGLLEVLERSPENSAEAIFSFISSHFRINSRCISDGLEELLLEFTPWLCHRHNLLRRLSMESLSLLLRRLPDAKLRDILCDLLCMDDSEHLLLGIIKNVNGTFTTKLHPIFKFLLLSISSDTFQPPQNINVVDARNKISTAMRRCMAMMSKHCKGGKLNLDWLEPVYEDFVARYSDDTLSTTAVSAYSIAAELSVELLFRFRENNRLKVKQLTLVRSGPSFDAFLSHYVLPLLAFAKERGAAGAILFDELCQLLVRVVRSNSEATVVLRDRFREVLDDLLCFVDDTTNISPMMVLFEWRLRSDDFVHISHFLLLISRLFDSREVFHPFIVNPAVNTKIWSCIENSVDAIASLGQTRIEEDDNAHHEWQSRFDLALSVIFGCLKGLRSISSLRSKMKLEPIDINNDLLQQVLRECLESLKSARSSRLAVEVYLQSCSFLAPEHSAVWVQSLVDAAKLNAALLLNHRMLEEFSMCFNESMQQLLEGIVSLLPSANADFRRASLKFCGAYYTSSGIGVDSLMPLLDMESLEASLEHERRKSLLITKSVESLDLSGNTTAAHEQLIYIIFLILLSQYNVKFAPMWQAASESLDRLMARLATAFTGKRSVTLNSLLARMWHACLTVIEKLGVDQPVMPVTCPSFVIPFLGSDDHKSTDHVIMQREVLRVMTTIVSHIGQKEAYIKILCSYAHAQMIDEAKVTFRKNALATLSTLLSKYNLRETPVDIVDVCIRDGIRSPDASVREYSLLIVYTAYPGLNIKRLQDLATGSEEHLSVVDGSSSSANLKDAKMRELSFGIEIRMLCPRILQHSKQLHGKNIFEYLSTLESRYLGLLLAELMPQCFRGMFCSVADASLDAFSWMVEVMRFNSDSGVNIPLQRAIRTVGVMVTRLKKNLEVHAMALFECCSCILTACAGAYSDKPKPEVAYLVGCNVDSLVANTITLMVDVMNIFDGMLPSFIQVLANHSYSIGALLEKNKEVMSLIQCLTTRPEYVENVCTLVLGDTFSRIFKQPTTPQLVGILENVYCKRASLLDSNLPSSDNMAPLLVSVSGDVLSCISNYKPTAVHIIKAILQLPVDTSQRHMCLNIVLEHLPNLKAMSLHNSTKETPDYERMRYLRRTLECIELGVSLLDAENVALINTIWDFVNDCLFFIRDLESRRLACLVLSRLPVTDSGLQQVCAHMLSMNASTAGSMDAKMDFDANCDHLSLLVKDFVEQQPSPKVLFSVLSHALFVLLSGHKDPSVRRCVLQFTLSVMTVISRSMSNMPMSEPLDEVTISSSCEYMETSSTPQIALLLKGIFPFIQMCLSGLHLRESLFSFSIELLEQYAKKFSDDVRLSSVFSGILHGDLLCNNGVVECLAKLRDVHKYSRNDGLKQLCTLISQGVFSPLTIYRLIVPICLQFLLQSQSPRYTLFCDTSRDCLISCGNKLAGSVLIKFLRRLVDAYERHQITTALHIFSAVVCNIPTASDSETSSLLSADEGSNERCMRLLQKFRRMLMQSQPSGEDIPCVDAYEALGSLLRHHSAEVRQTEVIKHSRVICKALCSRAREVRRYGRLSLIRFLQRMGFSYFPTVLQELAANLTRGYQLQILIFTTHSILSSFLKSDPSLTVSSEDGLQTMLHMITTELVTKYETEDIASKIDEARHPKAASLLELLSEFGDLEVCLGICCYIWSLLKGTCKMPPGSCFDYSNKLIQSVDHLLTSSIRGCMANTRVDLNCFANALFYGHIWLVRGMSTRMKKQLPPNVCSQYAAFKGLAAVALKCDGPRSNASISDGDTSRDAMSGVSKTKEDHYTLHPGASTGRPLVTHKKLGFDDHLVSPLFVNAALRLYSHILSSPENPFTTQSPSHVDNCLEPDVTTACDLSASQVPSMTTAFGILLCFVCDDVKLQRASAACLSYLCENNPSFMGMCGSILADHLVHSLGAMQLVGSADLAKDHLRLTCQFLRSKSNNILFNAWKKSGKPTELISGLLLQIEANLDRPALQVALLKLFTQLLQMEAASSHRDRTLYEVFQEVFVRMLKGALTPSAMRVSSRAVAQFLVVVPMEESNRSKRFGMLLKHVKSSISLVRLTVLQCLHHVLKGISKKGSWKRYCEMVAVSIAMQLLSEGDLQCKRVMATIICFLWSESPADLKKDLLECVAHFLGKVGGCKEEAFAYFSFHCLSTESSMSWIRKYRISEKLIAFTTGLDGETPRSPPGTSWQVPYYWLRVLSHLLGIDRQFDFISLEKSMSADQDPTSVLMHKVWRYAVTTGVSSSHPWIRAASLRVLAMVLSNPSAYDTFCENTKLEIYALARPCLKLLSTGTGMVERHEKVATALQDCLTGLMDNMLRLSQRADKNIPRFVSKTCYYLRLALGKARHCPRRLDQLLQLLHRYASDSRAFDEFLRPTILRVMIAVSRAVSCNFFLARATSQMSPPSEEISERKLCVADIAHAIISTIETGFTVRNEVDEYLKLLCFARDFVSRQKMLKRAKIQSNRPAKRLSDLKRKKRKTSTRNK</sequence>
<reference evidence="3 4" key="1">
    <citation type="submission" date="2021-06" db="EMBL/GenBank/DDBJ databases">
        <title>Genome sequence of Babesia caballi.</title>
        <authorList>
            <person name="Yamagishi J."/>
            <person name="Kidaka T."/>
            <person name="Ochi A."/>
        </authorList>
    </citation>
    <scope>NUCLEOTIDE SEQUENCE [LARGE SCALE GENOMIC DNA]</scope>
    <source>
        <strain evidence="3">USDA-D6B2</strain>
    </source>
</reference>
<dbReference type="InterPro" id="IPR046523">
    <property type="entry name" value="UTP20_dom"/>
</dbReference>